<dbReference type="WBParaSite" id="SPAL_0000302200.1">
    <property type="protein sequence ID" value="SPAL_0000302200.1"/>
    <property type="gene ID" value="SPAL_0000302200"/>
</dbReference>
<proteinExistence type="predicted"/>
<dbReference type="Proteomes" id="UP000046392">
    <property type="component" value="Unplaced"/>
</dbReference>
<organism evidence="1 2">
    <name type="scientific">Strongyloides papillosus</name>
    <name type="common">Intestinal threadworm</name>
    <dbReference type="NCBI Taxonomy" id="174720"/>
    <lineage>
        <taxon>Eukaryota</taxon>
        <taxon>Metazoa</taxon>
        <taxon>Ecdysozoa</taxon>
        <taxon>Nematoda</taxon>
        <taxon>Chromadorea</taxon>
        <taxon>Rhabditida</taxon>
        <taxon>Tylenchina</taxon>
        <taxon>Panagrolaimomorpha</taxon>
        <taxon>Strongyloidoidea</taxon>
        <taxon>Strongyloididae</taxon>
        <taxon>Strongyloides</taxon>
    </lineage>
</organism>
<keyword evidence="1" id="KW-1185">Reference proteome</keyword>
<name>A0A0N5BAF2_STREA</name>
<dbReference type="AlphaFoldDB" id="A0A0N5BAF2"/>
<evidence type="ECO:0000313" key="2">
    <source>
        <dbReference type="WBParaSite" id="SPAL_0000302200.1"/>
    </source>
</evidence>
<protein>
    <submittedName>
        <fullName evidence="2">F-box domain-containing protein</fullName>
    </submittedName>
</protein>
<evidence type="ECO:0000313" key="1">
    <source>
        <dbReference type="Proteomes" id="UP000046392"/>
    </source>
</evidence>
<sequence length="543" mass="62619">MSSRSHYGRAKDRLPLITLTDMPVSVISLISSNLHPVERIYLESMCKKLRNASKFWKDIKTILLKSYLHELDEYSVKIERKKKKNSVINTYIKEKNFVTVYHAQLTTYNGTTYTMYSDPLRILNMKTIGMIFKRCINLNKLIIVGTCLNDSIIPALVYFENTLKVIKFWNCEEYFDKKRKPCELIKTLFSFPYLSSIMILSTIRPKYATFPDHNIVKYKLHPELVSCIVAPVEEIQLTNLAIPLKSFKILTDRLCTSLERLSIGCTYGDAKKVSSYAKALTEFENLKDLDLPPFIFSINEDYLINLKVYNALCITKVQTFGFRHYNTSALFKFIRNDLPPDIKVVRIFHNPGRIPNFKQLGYGPTEKKISVTSKISKNSNTSSSNNSIVGVYSRSIFKALRIKKKIHLDDFPNHSPRDSFLYNIDKNGHPNGQFGIGNGIPRRELSIFAVEESCRSVEKLIHKKYNCLDVYYTSDVKKYQEVVGKMASPMPLQHPFKLDIDGSLTNSKIVPSNTVTRKNSEKNDIHQKPVTKFFNLLRFKQIT</sequence>
<accession>A0A0N5BAF2</accession>
<reference evidence="2" key="1">
    <citation type="submission" date="2017-02" db="UniProtKB">
        <authorList>
            <consortium name="WormBaseParasite"/>
        </authorList>
    </citation>
    <scope>IDENTIFICATION</scope>
</reference>